<dbReference type="PANTHER" id="PTHR42678:SF34">
    <property type="entry name" value="OS04G0183300 PROTEIN"/>
    <property type="match status" value="1"/>
</dbReference>
<comment type="caution">
    <text evidence="3">The sequence shown here is derived from an EMBL/GenBank/DDBJ whole genome shotgun (WGS) entry which is preliminary data.</text>
</comment>
<feature type="signal peptide" evidence="1">
    <location>
        <begin position="1"/>
        <end position="20"/>
    </location>
</feature>
<dbReference type="InterPro" id="IPR036928">
    <property type="entry name" value="AS_sf"/>
</dbReference>
<proteinExistence type="predicted"/>
<dbReference type="PROSITE" id="PS51257">
    <property type="entry name" value="PROKAR_LIPOPROTEIN"/>
    <property type="match status" value="1"/>
</dbReference>
<protein>
    <submittedName>
        <fullName evidence="3">Amidase</fullName>
        <ecNumber evidence="3">3.5.1.4</ecNumber>
    </submittedName>
</protein>
<dbReference type="PANTHER" id="PTHR42678">
    <property type="entry name" value="AMIDASE"/>
    <property type="match status" value="1"/>
</dbReference>
<name>A0ABT5EIM7_9BACT</name>
<keyword evidence="4" id="KW-1185">Reference proteome</keyword>
<sequence>MKNSQWMVGATLLGASLVGACAGGTAKGGAGAADVSRIAHANATTSLDIVELSAADARDRMAKGTLTARELTQAYLDRIARIDDAGPRLDAIIELNPRALSDAAALDAERRAGKLRGPLHGIPVLIKDNIDVAGMVNSAGSLALADHRPQEDAFLVARLRAAGAVILGKTNLSEWANFRSTRATSGWSSRGGQTKNPYVLDRNPCGSSSGTGAAIAASLGAIGVGTETDGSILCPSAVHALVGLKPTVGLVSRSGIIPISISQDTAGPMARTVTDAAILLGALAAVDPADPAAPKEGTLPSDYTLFLKPGALRGKRFGVLRQAMGYHPDVDAAAEASMATLRAQGAELVDVEMDTYDRWNEPEFTIMLYEFKDGLNTYLRQSGAPHASLEALIAWNNAHADAVMPFFGQELFEKAQALGPLTDAAYLDARETARRLAGKEGLLAVLDGERLDAVVAPSMAPAWLTDHVLGDHFVRASHGVAAVAGTPSITVPMGESHGLPLGFVFMGRAYAEGELLGMAFAFEQATKARRAPAFVRTLRR</sequence>
<dbReference type="GO" id="GO:0004040">
    <property type="term" value="F:amidase activity"/>
    <property type="evidence" value="ECO:0007669"/>
    <property type="project" value="UniProtKB-EC"/>
</dbReference>
<evidence type="ECO:0000313" key="4">
    <source>
        <dbReference type="Proteomes" id="UP001221411"/>
    </source>
</evidence>
<evidence type="ECO:0000259" key="2">
    <source>
        <dbReference type="Pfam" id="PF01425"/>
    </source>
</evidence>
<feature type="chain" id="PRO_5045643328" evidence="1">
    <location>
        <begin position="21"/>
        <end position="540"/>
    </location>
</feature>
<gene>
    <name evidence="3" type="ORF">POL67_09925</name>
</gene>
<dbReference type="SUPFAM" id="SSF75304">
    <property type="entry name" value="Amidase signature (AS) enzymes"/>
    <property type="match status" value="1"/>
</dbReference>
<evidence type="ECO:0000313" key="3">
    <source>
        <dbReference type="EMBL" id="MDC0741664.1"/>
    </source>
</evidence>
<accession>A0ABT5EIM7</accession>
<dbReference type="RefSeq" id="WP_271916991.1">
    <property type="nucleotide sequence ID" value="NZ_JAQNDO010000001.1"/>
</dbReference>
<dbReference type="InterPro" id="IPR023631">
    <property type="entry name" value="Amidase_dom"/>
</dbReference>
<dbReference type="Proteomes" id="UP001221411">
    <property type="component" value="Unassembled WGS sequence"/>
</dbReference>
<keyword evidence="3" id="KW-0378">Hydrolase</keyword>
<dbReference type="EC" id="3.5.1.4" evidence="3"/>
<keyword evidence="1" id="KW-0732">Signal</keyword>
<dbReference type="Gene3D" id="3.90.1300.10">
    <property type="entry name" value="Amidase signature (AS) domain"/>
    <property type="match status" value="1"/>
</dbReference>
<feature type="domain" description="Amidase" evidence="2">
    <location>
        <begin position="70"/>
        <end position="516"/>
    </location>
</feature>
<evidence type="ECO:0000256" key="1">
    <source>
        <dbReference type="SAM" id="SignalP"/>
    </source>
</evidence>
<dbReference type="Pfam" id="PF01425">
    <property type="entry name" value="Amidase"/>
    <property type="match status" value="1"/>
</dbReference>
<reference evidence="3 4" key="1">
    <citation type="submission" date="2022-11" db="EMBL/GenBank/DDBJ databases">
        <title>Minimal conservation of predation-associated metabolite biosynthetic gene clusters underscores biosynthetic potential of Myxococcota including descriptions for ten novel species: Archangium lansinium sp. nov., Myxococcus landrumus sp. nov., Nannocystis bai.</title>
        <authorList>
            <person name="Ahearne A."/>
            <person name="Stevens C."/>
            <person name="Dowd S."/>
        </authorList>
    </citation>
    <scope>NUCLEOTIDE SEQUENCE [LARGE SCALE GENOMIC DNA]</scope>
    <source>
        <strain evidence="3 4">RJM3</strain>
    </source>
</reference>
<dbReference type="EMBL" id="JAQNDO010000001">
    <property type="protein sequence ID" value="MDC0741664.1"/>
    <property type="molecule type" value="Genomic_DNA"/>
</dbReference>
<organism evidence="3 4">
    <name type="scientific">Polyangium mundeleinium</name>
    <dbReference type="NCBI Taxonomy" id="2995306"/>
    <lineage>
        <taxon>Bacteria</taxon>
        <taxon>Pseudomonadati</taxon>
        <taxon>Myxococcota</taxon>
        <taxon>Polyangia</taxon>
        <taxon>Polyangiales</taxon>
        <taxon>Polyangiaceae</taxon>
        <taxon>Polyangium</taxon>
    </lineage>
</organism>
<dbReference type="NCBIfam" id="NF006006">
    <property type="entry name" value="PRK08137.1"/>
    <property type="match status" value="1"/>
</dbReference>